<dbReference type="AlphaFoldDB" id="A5MYS5"/>
<dbReference type="STRING" id="431943.CKL_2009"/>
<dbReference type="KEGG" id="ckl:CKL_2009"/>
<evidence type="ECO:0000313" key="1">
    <source>
        <dbReference type="EMBL" id="EDK34021.1"/>
    </source>
</evidence>
<dbReference type="HOGENOM" id="CLU_3198101_0_0_9"/>
<sequence>MNNLEQQVKELQQRVAALEEQVQGQPTTEEIVKIIAEKLKSSFLL</sequence>
<proteinExistence type="predicted"/>
<dbReference type="RefSeq" id="WP_012102347.1">
    <property type="nucleotide sequence ID" value="NC_009706.1"/>
</dbReference>
<reference evidence="1 2" key="1">
    <citation type="journal article" date="2008" name="Proc. Natl. Acad. Sci. U.S.A.">
        <title>The genome of Clostridium kluyveri, a strict anaerobe with unique metabolic features.</title>
        <authorList>
            <person name="Seedorf H."/>
            <person name="Fricke W.F."/>
            <person name="Veith B."/>
            <person name="Brueggemann H."/>
            <person name="Liesegang H."/>
            <person name="Strittmatter A."/>
            <person name="Miethke M."/>
            <person name="Buckel W."/>
            <person name="Hinderberger J."/>
            <person name="Li F."/>
            <person name="Hagemeier C."/>
            <person name="Thauer R.K."/>
            <person name="Gottschalk G."/>
        </authorList>
    </citation>
    <scope>NUCLEOTIDE SEQUENCE [LARGE SCALE GENOMIC DNA]</scope>
    <source>
        <strain evidence="2">ATCC 8527 / DSM 555 / NCIMB 10680</strain>
    </source>
</reference>
<dbReference type="Proteomes" id="UP000002411">
    <property type="component" value="Chromosome"/>
</dbReference>
<dbReference type="EMBL" id="CP000673">
    <property type="protein sequence ID" value="EDK34021.1"/>
    <property type="molecule type" value="Genomic_DNA"/>
</dbReference>
<evidence type="ECO:0000313" key="2">
    <source>
        <dbReference type="Proteomes" id="UP000002411"/>
    </source>
</evidence>
<organism evidence="1 2">
    <name type="scientific">Clostridium kluyveri (strain ATCC 8527 / DSM 555 / NBRC 12016 / NCIMB 10680 / K1)</name>
    <dbReference type="NCBI Taxonomy" id="431943"/>
    <lineage>
        <taxon>Bacteria</taxon>
        <taxon>Bacillati</taxon>
        <taxon>Bacillota</taxon>
        <taxon>Clostridia</taxon>
        <taxon>Eubacteriales</taxon>
        <taxon>Clostridiaceae</taxon>
        <taxon>Clostridium</taxon>
    </lineage>
</organism>
<gene>
    <name evidence="1" type="ordered locus">CKL_2009</name>
</gene>
<accession>A5MYS5</accession>
<name>A5MYS5_CLOK5</name>
<keyword evidence="2" id="KW-1185">Reference proteome</keyword>
<protein>
    <submittedName>
        <fullName evidence="1">Uncharacterized protein</fullName>
    </submittedName>
</protein>